<feature type="compositionally biased region" description="Low complexity" evidence="1">
    <location>
        <begin position="103"/>
        <end position="120"/>
    </location>
</feature>
<dbReference type="KEGG" id="hyl:LPB072_07900"/>
<gene>
    <name evidence="3" type="ORF">LPB072_07900</name>
    <name evidence="4" type="ORF">LPB72_17395</name>
</gene>
<dbReference type="EMBL" id="CP017476">
    <property type="protein sequence ID" value="AOW12776.1"/>
    <property type="molecule type" value="Genomic_DNA"/>
</dbReference>
<feature type="chain" id="PRO_5043365978" description="EGF-like domain-containing protein" evidence="2">
    <location>
        <begin position="22"/>
        <end position="134"/>
    </location>
</feature>
<evidence type="ECO:0000313" key="4">
    <source>
        <dbReference type="EMBL" id="OAD39964.1"/>
    </source>
</evidence>
<organism evidence="3 6">
    <name type="scientific">Hydrogenophaga crassostreae</name>
    <dbReference type="NCBI Taxonomy" id="1763535"/>
    <lineage>
        <taxon>Bacteria</taxon>
        <taxon>Pseudomonadati</taxon>
        <taxon>Pseudomonadota</taxon>
        <taxon>Betaproteobacteria</taxon>
        <taxon>Burkholderiales</taxon>
        <taxon>Comamonadaceae</taxon>
        <taxon>Hydrogenophaga</taxon>
    </lineage>
</organism>
<dbReference type="Proteomes" id="UP000185657">
    <property type="component" value="Unassembled WGS sequence"/>
</dbReference>
<keyword evidence="5" id="KW-1185">Reference proteome</keyword>
<reference evidence="3 6" key="2">
    <citation type="submission" date="2016-10" db="EMBL/GenBank/DDBJ databases">
        <title>Hydorgenophaga sp. LPB0072 isolated from gastropod.</title>
        <authorList>
            <person name="Kim E."/>
            <person name="Yi H."/>
        </authorList>
    </citation>
    <scope>NUCLEOTIDE SEQUENCE [LARGE SCALE GENOMIC DNA]</scope>
    <source>
        <strain evidence="3 6">LPB0072</strain>
    </source>
</reference>
<sequence length="134" mass="13566">MTPAFLLAVFAGLFAISSATAATNTGSGGANFTCSADAGLCECEGSKDGADCKAMRRNCKDIDDIFSTASPEDKGKFFCVMVKQTPGGAKSLSERLRPKARAPETAAGAPAAKPSGRSSAVSPAARSGVTRSEP</sequence>
<evidence type="ECO:0008006" key="7">
    <source>
        <dbReference type="Google" id="ProtNLM"/>
    </source>
</evidence>
<name>A0A162SSI2_9BURK</name>
<keyword evidence="2" id="KW-0732">Signal</keyword>
<dbReference type="RefSeq" id="WP_070263911.1">
    <property type="nucleotide sequence ID" value="NZ_LVWD01000034.1"/>
</dbReference>
<accession>A0A162SSI2</accession>
<evidence type="ECO:0000256" key="2">
    <source>
        <dbReference type="SAM" id="SignalP"/>
    </source>
</evidence>
<evidence type="ECO:0000313" key="6">
    <source>
        <dbReference type="Proteomes" id="UP000185680"/>
    </source>
</evidence>
<proteinExistence type="predicted"/>
<evidence type="ECO:0000313" key="5">
    <source>
        <dbReference type="Proteomes" id="UP000185657"/>
    </source>
</evidence>
<feature type="signal peptide" evidence="2">
    <location>
        <begin position="1"/>
        <end position="21"/>
    </location>
</feature>
<dbReference type="Proteomes" id="UP000185680">
    <property type="component" value="Chromosome"/>
</dbReference>
<reference evidence="4 5" key="1">
    <citation type="submission" date="2016-02" db="EMBL/GenBank/DDBJ databases">
        <title>Draft genome sequence of Hydrogenophaga sp. LPB0072.</title>
        <authorList>
            <person name="Shin S.-K."/>
            <person name="Yi H."/>
        </authorList>
    </citation>
    <scope>NUCLEOTIDE SEQUENCE [LARGE SCALE GENOMIC DNA]</scope>
    <source>
        <strain evidence="4 5">LPB0072</strain>
    </source>
</reference>
<evidence type="ECO:0000256" key="1">
    <source>
        <dbReference type="SAM" id="MobiDB-lite"/>
    </source>
</evidence>
<feature type="region of interest" description="Disordered" evidence="1">
    <location>
        <begin position="88"/>
        <end position="134"/>
    </location>
</feature>
<evidence type="ECO:0000313" key="3">
    <source>
        <dbReference type="EMBL" id="AOW12776.1"/>
    </source>
</evidence>
<dbReference type="AlphaFoldDB" id="A0A162SSI2"/>
<dbReference type="EMBL" id="LVWD01000034">
    <property type="protein sequence ID" value="OAD39964.1"/>
    <property type="molecule type" value="Genomic_DNA"/>
</dbReference>
<protein>
    <recommendedName>
        <fullName evidence="7">EGF-like domain-containing protein</fullName>
    </recommendedName>
</protein>